<evidence type="ECO:0000256" key="3">
    <source>
        <dbReference type="ARBA" id="ARBA00023163"/>
    </source>
</evidence>
<organism evidence="5 6">
    <name type="scientific">Cohnella rhizosphaerae</name>
    <dbReference type="NCBI Taxonomy" id="1457232"/>
    <lineage>
        <taxon>Bacteria</taxon>
        <taxon>Bacillati</taxon>
        <taxon>Bacillota</taxon>
        <taxon>Bacilli</taxon>
        <taxon>Bacillales</taxon>
        <taxon>Paenibacillaceae</taxon>
        <taxon>Cohnella</taxon>
    </lineage>
</organism>
<evidence type="ECO:0000259" key="4">
    <source>
        <dbReference type="PROSITE" id="PS50949"/>
    </source>
</evidence>
<keyword evidence="1" id="KW-0805">Transcription regulation</keyword>
<evidence type="ECO:0000313" key="6">
    <source>
        <dbReference type="Proteomes" id="UP001153404"/>
    </source>
</evidence>
<dbReference type="InterPro" id="IPR011711">
    <property type="entry name" value="GntR_C"/>
</dbReference>
<dbReference type="InterPro" id="IPR036390">
    <property type="entry name" value="WH_DNA-bd_sf"/>
</dbReference>
<proteinExistence type="predicted"/>
<sequence length="218" mass="23847">MNVNPGGAQSAPLLKEKAYAAIRQAIMDEVFPPGGFLSEKKLIDFLGMSKTPIKSALDRLESEGFVTVSPKQGVLIRELSVAKARDMFELREAIECFVCARVAGRLRPQALDALRGSLARQREAAAAGDEIAFTREDIAFHTLLCASAGNAEFETLMQNYQSHLYRFTLGVLRRVPDRMRAAIDDHAEIVDLLAAGAAEDAADRMRAHLDFGKKVLTG</sequence>
<keyword evidence="6" id="KW-1185">Reference proteome</keyword>
<evidence type="ECO:0000313" key="5">
    <source>
        <dbReference type="EMBL" id="MDG0812890.1"/>
    </source>
</evidence>
<dbReference type="GO" id="GO:0003677">
    <property type="term" value="F:DNA binding"/>
    <property type="evidence" value="ECO:0007669"/>
    <property type="project" value="UniProtKB-KW"/>
</dbReference>
<protein>
    <submittedName>
        <fullName evidence="5">GntR family transcriptional regulator</fullName>
    </submittedName>
</protein>
<dbReference type="InterPro" id="IPR000524">
    <property type="entry name" value="Tscrpt_reg_HTH_GntR"/>
</dbReference>
<dbReference type="Pfam" id="PF00392">
    <property type="entry name" value="GntR"/>
    <property type="match status" value="1"/>
</dbReference>
<dbReference type="SMART" id="SM00895">
    <property type="entry name" value="FCD"/>
    <property type="match status" value="1"/>
</dbReference>
<evidence type="ECO:0000256" key="1">
    <source>
        <dbReference type="ARBA" id="ARBA00023015"/>
    </source>
</evidence>
<reference evidence="5" key="1">
    <citation type="submission" date="2022-10" db="EMBL/GenBank/DDBJ databases">
        <title>Comparative genomic analysis of Cohnella hashimotonis sp. nov., isolated from the International Space Station.</title>
        <authorList>
            <person name="Simpson A."/>
            <person name="Venkateswaran K."/>
        </authorList>
    </citation>
    <scope>NUCLEOTIDE SEQUENCE</scope>
    <source>
        <strain evidence="5">DSM 28161</strain>
    </source>
</reference>
<dbReference type="PANTHER" id="PTHR43537:SF5">
    <property type="entry name" value="UXU OPERON TRANSCRIPTIONAL REGULATOR"/>
    <property type="match status" value="1"/>
</dbReference>
<accession>A0A9X4QVM3</accession>
<keyword evidence="3" id="KW-0804">Transcription</keyword>
<dbReference type="PROSITE" id="PS50949">
    <property type="entry name" value="HTH_GNTR"/>
    <property type="match status" value="1"/>
</dbReference>
<dbReference type="RefSeq" id="WP_277536511.1">
    <property type="nucleotide sequence ID" value="NZ_JAPDIA010000008.1"/>
</dbReference>
<name>A0A9X4QVM3_9BACL</name>
<gene>
    <name evidence="5" type="ORF">OMP40_28890</name>
</gene>
<dbReference type="InterPro" id="IPR036388">
    <property type="entry name" value="WH-like_DNA-bd_sf"/>
</dbReference>
<evidence type="ECO:0000256" key="2">
    <source>
        <dbReference type="ARBA" id="ARBA00023125"/>
    </source>
</evidence>
<dbReference type="SMART" id="SM00345">
    <property type="entry name" value="HTH_GNTR"/>
    <property type="match status" value="1"/>
</dbReference>
<dbReference type="EMBL" id="JAPDIA010000008">
    <property type="protein sequence ID" value="MDG0812890.1"/>
    <property type="molecule type" value="Genomic_DNA"/>
</dbReference>
<dbReference type="AlphaFoldDB" id="A0A9X4QVM3"/>
<dbReference type="Gene3D" id="1.10.10.10">
    <property type="entry name" value="Winged helix-like DNA-binding domain superfamily/Winged helix DNA-binding domain"/>
    <property type="match status" value="1"/>
</dbReference>
<dbReference type="Gene3D" id="1.20.120.530">
    <property type="entry name" value="GntR ligand-binding domain-like"/>
    <property type="match status" value="1"/>
</dbReference>
<dbReference type="PANTHER" id="PTHR43537">
    <property type="entry name" value="TRANSCRIPTIONAL REGULATOR, GNTR FAMILY"/>
    <property type="match status" value="1"/>
</dbReference>
<dbReference type="InterPro" id="IPR008920">
    <property type="entry name" value="TF_FadR/GntR_C"/>
</dbReference>
<dbReference type="SUPFAM" id="SSF46785">
    <property type="entry name" value="Winged helix' DNA-binding domain"/>
    <property type="match status" value="1"/>
</dbReference>
<dbReference type="Pfam" id="PF07729">
    <property type="entry name" value="FCD"/>
    <property type="match status" value="1"/>
</dbReference>
<dbReference type="GO" id="GO:0003700">
    <property type="term" value="F:DNA-binding transcription factor activity"/>
    <property type="evidence" value="ECO:0007669"/>
    <property type="project" value="InterPro"/>
</dbReference>
<keyword evidence="2" id="KW-0238">DNA-binding</keyword>
<feature type="domain" description="HTH gntR-type" evidence="4">
    <location>
        <begin position="12"/>
        <end position="79"/>
    </location>
</feature>
<dbReference type="Proteomes" id="UP001153404">
    <property type="component" value="Unassembled WGS sequence"/>
</dbReference>
<dbReference type="SUPFAM" id="SSF48008">
    <property type="entry name" value="GntR ligand-binding domain-like"/>
    <property type="match status" value="1"/>
</dbReference>
<comment type="caution">
    <text evidence="5">The sequence shown here is derived from an EMBL/GenBank/DDBJ whole genome shotgun (WGS) entry which is preliminary data.</text>
</comment>